<name>A0A6C0JW90_9ZZZZ</name>
<organism evidence="1">
    <name type="scientific">viral metagenome</name>
    <dbReference type="NCBI Taxonomy" id="1070528"/>
    <lineage>
        <taxon>unclassified sequences</taxon>
        <taxon>metagenomes</taxon>
        <taxon>organismal metagenomes</taxon>
    </lineage>
</organism>
<dbReference type="EMBL" id="MN740745">
    <property type="protein sequence ID" value="QHU09779.1"/>
    <property type="molecule type" value="Genomic_DNA"/>
</dbReference>
<protein>
    <submittedName>
        <fullName evidence="1">Uncharacterized protein</fullName>
    </submittedName>
</protein>
<dbReference type="AlphaFoldDB" id="A0A6C0JW90"/>
<sequence length="110" mass="12641">MILWIYRTIYSCVRRCFPRSPIISEVCESDIPWVWVGNIHEDTVTSVTGVVNNVLKHGDTMTISWLQEVTGIKTGVWKYLEKETFEEKDFPPTGITIDAGYQSIFSPQQL</sequence>
<accession>A0A6C0JW90</accession>
<proteinExistence type="predicted"/>
<evidence type="ECO:0000313" key="1">
    <source>
        <dbReference type="EMBL" id="QHU09779.1"/>
    </source>
</evidence>
<reference evidence="1" key="1">
    <citation type="journal article" date="2020" name="Nature">
        <title>Giant virus diversity and host interactions through global metagenomics.</title>
        <authorList>
            <person name="Schulz F."/>
            <person name="Roux S."/>
            <person name="Paez-Espino D."/>
            <person name="Jungbluth S."/>
            <person name="Walsh D.A."/>
            <person name="Denef V.J."/>
            <person name="McMahon K.D."/>
            <person name="Konstantinidis K.T."/>
            <person name="Eloe-Fadrosh E.A."/>
            <person name="Kyrpides N.C."/>
            <person name="Woyke T."/>
        </authorList>
    </citation>
    <scope>NUCLEOTIDE SEQUENCE</scope>
    <source>
        <strain evidence="1">GVMAG-S-1101164-164</strain>
    </source>
</reference>